<dbReference type="Proteomes" id="UP000281553">
    <property type="component" value="Unassembled WGS sequence"/>
</dbReference>
<feature type="compositionally biased region" description="Polar residues" evidence="1">
    <location>
        <begin position="97"/>
        <end position="109"/>
    </location>
</feature>
<feature type="compositionally biased region" description="Acidic residues" evidence="1">
    <location>
        <begin position="155"/>
        <end position="165"/>
    </location>
</feature>
<feature type="region of interest" description="Disordered" evidence="1">
    <location>
        <begin position="97"/>
        <end position="191"/>
    </location>
</feature>
<keyword evidence="3" id="KW-1185">Reference proteome</keyword>
<sequence length="262" mass="30049">MKRETERSAEILLSEALLIFFVNIFSNRTFNGSLGLLIFQLHDIAHTSLFNFLHVVSSLLQRNHHPMWWKLYKRRFINNFPSKDDFDSKGYESIQNSSFPVTNSHNNAAGSEMIKDVSEETEKEEERVYSTESENQLDDDEERKGDTSSCIDQLKEEEEEEEEEKEEKMDGEGTNTLEYLPSKQSRREQQRVPIREVQVPIVDHVDTVETNTNTLDVDNKEAIVSSVKTKETIPNDKSVPTPTVKAPRVVVPGLTSTLIDSI</sequence>
<protein>
    <submittedName>
        <fullName evidence="2">Uncharacterized protein</fullName>
    </submittedName>
</protein>
<reference evidence="2 3" key="1">
    <citation type="submission" date="2018-11" db="EMBL/GenBank/DDBJ databases">
        <authorList>
            <consortium name="Pathogen Informatics"/>
        </authorList>
    </citation>
    <scope>NUCLEOTIDE SEQUENCE [LARGE SCALE GENOMIC DNA]</scope>
</reference>
<evidence type="ECO:0000313" key="3">
    <source>
        <dbReference type="Proteomes" id="UP000281553"/>
    </source>
</evidence>
<organism evidence="2 3">
    <name type="scientific">Dibothriocephalus latus</name>
    <name type="common">Fish tapeworm</name>
    <name type="synonym">Diphyllobothrium latum</name>
    <dbReference type="NCBI Taxonomy" id="60516"/>
    <lineage>
        <taxon>Eukaryota</taxon>
        <taxon>Metazoa</taxon>
        <taxon>Spiralia</taxon>
        <taxon>Lophotrochozoa</taxon>
        <taxon>Platyhelminthes</taxon>
        <taxon>Cestoda</taxon>
        <taxon>Eucestoda</taxon>
        <taxon>Diphyllobothriidea</taxon>
        <taxon>Diphyllobothriidae</taxon>
        <taxon>Dibothriocephalus</taxon>
    </lineage>
</organism>
<evidence type="ECO:0000256" key="1">
    <source>
        <dbReference type="SAM" id="MobiDB-lite"/>
    </source>
</evidence>
<evidence type="ECO:0000313" key="2">
    <source>
        <dbReference type="EMBL" id="VDN09047.1"/>
    </source>
</evidence>
<name>A0A3P7LB24_DIBLA</name>
<proteinExistence type="predicted"/>
<feature type="compositionally biased region" description="Basic and acidic residues" evidence="1">
    <location>
        <begin position="113"/>
        <end position="129"/>
    </location>
</feature>
<accession>A0A3P7LB24</accession>
<gene>
    <name evidence="2" type="ORF">DILT_LOCUS4878</name>
</gene>
<dbReference type="EMBL" id="UYRU01046279">
    <property type="protein sequence ID" value="VDN09047.1"/>
    <property type="molecule type" value="Genomic_DNA"/>
</dbReference>
<dbReference type="AlphaFoldDB" id="A0A3P7LB24"/>